<dbReference type="CDD" id="cd00090">
    <property type="entry name" value="HTH_ARSR"/>
    <property type="match status" value="1"/>
</dbReference>
<proteinExistence type="predicted"/>
<sequence length="125" mass="13455">MDFDLAAEVFKALGDPHRLKALHFLATATPDCCQGPDGVCACDLITHLELAQPTVSHHMRVLTQAHLVTATKRGRWTHYTLSTSGLQHVQQLLGAWQTQGTSLPSCSTQPPAVPQPRSPAQGALP</sequence>
<keyword evidence="7" id="KW-1185">Reference proteome</keyword>
<feature type="region of interest" description="Disordered" evidence="4">
    <location>
        <begin position="101"/>
        <end position="125"/>
    </location>
</feature>
<evidence type="ECO:0000259" key="5">
    <source>
        <dbReference type="PROSITE" id="PS50987"/>
    </source>
</evidence>
<keyword evidence="2" id="KW-0238">DNA-binding</keyword>
<keyword evidence="3" id="KW-0804">Transcription</keyword>
<dbReference type="Proteomes" id="UP000603865">
    <property type="component" value="Unassembled WGS sequence"/>
</dbReference>
<evidence type="ECO:0000313" key="7">
    <source>
        <dbReference type="Proteomes" id="UP000603865"/>
    </source>
</evidence>
<organism evidence="6 7">
    <name type="scientific">Deinococcus ruber</name>
    <dbReference type="NCBI Taxonomy" id="1848197"/>
    <lineage>
        <taxon>Bacteria</taxon>
        <taxon>Thermotogati</taxon>
        <taxon>Deinococcota</taxon>
        <taxon>Deinococci</taxon>
        <taxon>Deinococcales</taxon>
        <taxon>Deinococcaceae</taxon>
        <taxon>Deinococcus</taxon>
    </lineage>
</organism>
<keyword evidence="1" id="KW-0805">Transcription regulation</keyword>
<dbReference type="Pfam" id="PF01022">
    <property type="entry name" value="HTH_5"/>
    <property type="match status" value="1"/>
</dbReference>
<evidence type="ECO:0000313" key="6">
    <source>
        <dbReference type="EMBL" id="GGR27068.1"/>
    </source>
</evidence>
<dbReference type="InterPro" id="IPR036388">
    <property type="entry name" value="WH-like_DNA-bd_sf"/>
</dbReference>
<reference evidence="6" key="2">
    <citation type="submission" date="2020-09" db="EMBL/GenBank/DDBJ databases">
        <authorList>
            <person name="Sun Q."/>
            <person name="Ohkuma M."/>
        </authorList>
    </citation>
    <scope>NUCLEOTIDE SEQUENCE</scope>
    <source>
        <strain evidence="6">JCM 31311</strain>
    </source>
</reference>
<feature type="compositionally biased region" description="Polar residues" evidence="4">
    <location>
        <begin position="101"/>
        <end position="110"/>
    </location>
</feature>
<dbReference type="EMBL" id="BMQL01000040">
    <property type="protein sequence ID" value="GGR27068.1"/>
    <property type="molecule type" value="Genomic_DNA"/>
</dbReference>
<dbReference type="SUPFAM" id="SSF46785">
    <property type="entry name" value="Winged helix' DNA-binding domain"/>
    <property type="match status" value="1"/>
</dbReference>
<dbReference type="InterPro" id="IPR036390">
    <property type="entry name" value="WH_DNA-bd_sf"/>
</dbReference>
<dbReference type="SMART" id="SM00418">
    <property type="entry name" value="HTH_ARSR"/>
    <property type="match status" value="1"/>
</dbReference>
<comment type="caution">
    <text evidence="6">The sequence shown here is derived from an EMBL/GenBank/DDBJ whole genome shotgun (WGS) entry which is preliminary data.</text>
</comment>
<dbReference type="NCBIfam" id="NF033788">
    <property type="entry name" value="HTH_metalloreg"/>
    <property type="match status" value="1"/>
</dbReference>
<dbReference type="Gene3D" id="1.10.10.10">
    <property type="entry name" value="Winged helix-like DNA-binding domain superfamily/Winged helix DNA-binding domain"/>
    <property type="match status" value="1"/>
</dbReference>
<gene>
    <name evidence="6" type="ORF">GCM10008957_43010</name>
</gene>
<dbReference type="PANTHER" id="PTHR33154">
    <property type="entry name" value="TRANSCRIPTIONAL REGULATOR, ARSR FAMILY"/>
    <property type="match status" value="1"/>
</dbReference>
<dbReference type="AlphaFoldDB" id="A0A918CJ97"/>
<dbReference type="GO" id="GO:0003700">
    <property type="term" value="F:DNA-binding transcription factor activity"/>
    <property type="evidence" value="ECO:0007669"/>
    <property type="project" value="InterPro"/>
</dbReference>
<dbReference type="InterPro" id="IPR001845">
    <property type="entry name" value="HTH_ArsR_DNA-bd_dom"/>
</dbReference>
<dbReference type="InterPro" id="IPR051081">
    <property type="entry name" value="HTH_MetalResp_TranReg"/>
</dbReference>
<dbReference type="InterPro" id="IPR011991">
    <property type="entry name" value="ArsR-like_HTH"/>
</dbReference>
<evidence type="ECO:0000256" key="3">
    <source>
        <dbReference type="ARBA" id="ARBA00023163"/>
    </source>
</evidence>
<dbReference type="RefSeq" id="WP_189092570.1">
    <property type="nucleotide sequence ID" value="NZ_BMQL01000040.1"/>
</dbReference>
<dbReference type="GO" id="GO:0003677">
    <property type="term" value="F:DNA binding"/>
    <property type="evidence" value="ECO:0007669"/>
    <property type="project" value="UniProtKB-KW"/>
</dbReference>
<protein>
    <recommendedName>
        <fullName evidence="5">HTH arsR-type domain-containing protein</fullName>
    </recommendedName>
</protein>
<dbReference type="PANTHER" id="PTHR33154:SF18">
    <property type="entry name" value="ARSENICAL RESISTANCE OPERON REPRESSOR"/>
    <property type="match status" value="1"/>
</dbReference>
<dbReference type="PROSITE" id="PS50987">
    <property type="entry name" value="HTH_ARSR_2"/>
    <property type="match status" value="1"/>
</dbReference>
<feature type="domain" description="HTH arsR-type" evidence="5">
    <location>
        <begin position="1"/>
        <end position="104"/>
    </location>
</feature>
<evidence type="ECO:0000256" key="2">
    <source>
        <dbReference type="ARBA" id="ARBA00023125"/>
    </source>
</evidence>
<reference evidence="6" key="1">
    <citation type="journal article" date="2014" name="Int. J. Syst. Evol. Microbiol.">
        <title>Complete genome sequence of Corynebacterium casei LMG S-19264T (=DSM 44701T), isolated from a smear-ripened cheese.</title>
        <authorList>
            <consortium name="US DOE Joint Genome Institute (JGI-PGF)"/>
            <person name="Walter F."/>
            <person name="Albersmeier A."/>
            <person name="Kalinowski J."/>
            <person name="Ruckert C."/>
        </authorList>
    </citation>
    <scope>NUCLEOTIDE SEQUENCE</scope>
    <source>
        <strain evidence="6">JCM 31311</strain>
    </source>
</reference>
<evidence type="ECO:0000256" key="4">
    <source>
        <dbReference type="SAM" id="MobiDB-lite"/>
    </source>
</evidence>
<accession>A0A918CJ97</accession>
<evidence type="ECO:0000256" key="1">
    <source>
        <dbReference type="ARBA" id="ARBA00023015"/>
    </source>
</evidence>
<name>A0A918CJ97_9DEIO</name>